<reference evidence="2 3" key="1">
    <citation type="submission" date="2020-04" db="EMBL/GenBank/DDBJ databases">
        <title>MicrobeNet Type strains.</title>
        <authorList>
            <person name="Nicholson A.C."/>
        </authorList>
    </citation>
    <scope>NUCLEOTIDE SEQUENCE [LARGE SCALE GENOMIC DNA]</scope>
    <source>
        <strain evidence="2 3">DSM 45078</strain>
    </source>
</reference>
<feature type="region of interest" description="Disordered" evidence="1">
    <location>
        <begin position="101"/>
        <end position="141"/>
    </location>
</feature>
<feature type="compositionally biased region" description="Basic and acidic residues" evidence="1">
    <location>
        <begin position="101"/>
        <end position="110"/>
    </location>
</feature>
<dbReference type="AlphaFoldDB" id="A0A846XR39"/>
<gene>
    <name evidence="2" type="ORF">HGA13_31815</name>
</gene>
<name>A0A846XR39_9NOCA</name>
<evidence type="ECO:0000313" key="2">
    <source>
        <dbReference type="EMBL" id="NKY37619.1"/>
    </source>
</evidence>
<keyword evidence="3" id="KW-1185">Reference proteome</keyword>
<evidence type="ECO:0000256" key="1">
    <source>
        <dbReference type="SAM" id="MobiDB-lite"/>
    </source>
</evidence>
<evidence type="ECO:0000313" key="3">
    <source>
        <dbReference type="Proteomes" id="UP000565715"/>
    </source>
</evidence>
<feature type="compositionally biased region" description="Polar residues" evidence="1">
    <location>
        <begin position="130"/>
        <end position="141"/>
    </location>
</feature>
<feature type="region of interest" description="Disordered" evidence="1">
    <location>
        <begin position="1"/>
        <end position="31"/>
    </location>
</feature>
<organism evidence="2 3">
    <name type="scientific">Nocardia speluncae</name>
    <dbReference type="NCBI Taxonomy" id="419477"/>
    <lineage>
        <taxon>Bacteria</taxon>
        <taxon>Bacillati</taxon>
        <taxon>Actinomycetota</taxon>
        <taxon>Actinomycetes</taxon>
        <taxon>Mycobacteriales</taxon>
        <taxon>Nocardiaceae</taxon>
        <taxon>Nocardia</taxon>
    </lineage>
</organism>
<protein>
    <submittedName>
        <fullName evidence="2">Uncharacterized protein</fullName>
    </submittedName>
</protein>
<feature type="compositionally biased region" description="Basic and acidic residues" evidence="1">
    <location>
        <begin position="62"/>
        <end position="72"/>
    </location>
</feature>
<feature type="region of interest" description="Disordered" evidence="1">
    <location>
        <begin position="48"/>
        <end position="72"/>
    </location>
</feature>
<sequence length="141" mass="16399">MSNDEQMRRRAVERARKEQRERTAQGRKSNDIGRWFHLGIAEIRGETRERGWQSQRTVKLPSGRERIHDGARSLKDHEFREYKNAQAVGGKFVMEQISKEREHLQTDPKAKGAWVVVRGPRTRRPDESTRSLNGTSKTGFS</sequence>
<dbReference type="RefSeq" id="WP_068049565.1">
    <property type="nucleotide sequence ID" value="NZ_JAAXOO010000009.1"/>
</dbReference>
<comment type="caution">
    <text evidence="2">The sequence shown here is derived from an EMBL/GenBank/DDBJ whole genome shotgun (WGS) entry which is preliminary data.</text>
</comment>
<accession>A0A846XR39</accession>
<dbReference type="Proteomes" id="UP000565715">
    <property type="component" value="Unassembled WGS sequence"/>
</dbReference>
<proteinExistence type="predicted"/>
<dbReference type="EMBL" id="JAAXOO010000009">
    <property type="protein sequence ID" value="NKY37619.1"/>
    <property type="molecule type" value="Genomic_DNA"/>
</dbReference>